<feature type="zinc finger region" description="C3H1-type" evidence="1">
    <location>
        <begin position="410"/>
        <end position="439"/>
    </location>
</feature>
<evidence type="ECO:0000313" key="5">
    <source>
        <dbReference type="EMBL" id="CAI6328037.1"/>
    </source>
</evidence>
<evidence type="ECO:0000256" key="2">
    <source>
        <dbReference type="SAM" id="Coils"/>
    </source>
</evidence>
<dbReference type="GO" id="GO:0008270">
    <property type="term" value="F:zinc ion binding"/>
    <property type="evidence" value="ECO:0007669"/>
    <property type="project" value="UniProtKB-KW"/>
</dbReference>
<accession>A0A9W4U9M1</accession>
<evidence type="ECO:0000256" key="3">
    <source>
        <dbReference type="SAM" id="MobiDB-lite"/>
    </source>
</evidence>
<feature type="region of interest" description="Disordered" evidence="3">
    <location>
        <begin position="299"/>
        <end position="357"/>
    </location>
</feature>
<keyword evidence="1" id="KW-0863">Zinc-finger</keyword>
<feature type="domain" description="C3H1-type" evidence="4">
    <location>
        <begin position="410"/>
        <end position="439"/>
    </location>
</feature>
<keyword evidence="1" id="KW-0862">Zinc</keyword>
<keyword evidence="6" id="KW-1185">Reference proteome</keyword>
<dbReference type="InterPro" id="IPR057683">
    <property type="entry name" value="DUF7923"/>
</dbReference>
<keyword evidence="2" id="KW-0175">Coiled coil</keyword>
<dbReference type="PROSITE" id="PS50103">
    <property type="entry name" value="ZF_C3H1"/>
    <property type="match status" value="1"/>
</dbReference>
<sequence>MSTAQPNASSSSHFIVDMVGINSMASQINAADFAARMRDFQASDEARQKLFADLIHQYAELQEDHSNLQNDYASERDNRRAYQRKVDSMERQVTQNQQEMDNNSFVLALIDGDGVIFQDALLKEAANNGGSEAASRLQHAIRDHVSSLYKDSGNWPIMVHIYLSLDKLAQKLSSVGLLRHPAEFRVFAQNFSINQSLFSIVDVGQGKERADHKIKEMLRTFSNNPTCKHIVFGACHDAGYLLNLEEYKHDERKAARITLLESTPAYRGFAELSNFHRTRFDGVFRNQALPDWNPSMQTFVPPAPMNNQLYRTTRQNSDSPIPVSSSNTPTTSSPTTTASSLATPVNGSGDSSWAKVGKGGVLPDQPISIAAKTNTKKKYAYYNASGQRLDEQLPSIEQNAKVALDARMKRGGKNLCNHWHLNNGKCNNGSGCYFQHEPKLTPSELNALRYKTRSLACKDPSCENVDCYLGHQCAFERDQGFCPFPDTCNLRSTHGMDKHKYERWDEYGNQELLTAVRTR</sequence>
<feature type="coiled-coil region" evidence="2">
    <location>
        <begin position="51"/>
        <end position="99"/>
    </location>
</feature>
<dbReference type="InterPro" id="IPR057654">
    <property type="entry name" value="Znf-CCCH_tandem"/>
</dbReference>
<keyword evidence="1" id="KW-0479">Metal-binding</keyword>
<feature type="compositionally biased region" description="Low complexity" evidence="3">
    <location>
        <begin position="319"/>
        <end position="344"/>
    </location>
</feature>
<reference evidence="5" key="1">
    <citation type="submission" date="2023-01" db="EMBL/GenBank/DDBJ databases">
        <authorList>
            <person name="Van Ghelder C."/>
            <person name="Rancurel C."/>
        </authorList>
    </citation>
    <scope>NUCLEOTIDE SEQUENCE</scope>
    <source>
        <strain evidence="5">CNCM I-4278</strain>
    </source>
</reference>
<protein>
    <recommendedName>
        <fullName evidence="4">C3H1-type domain-containing protein</fullName>
    </recommendedName>
</protein>
<dbReference type="InterPro" id="IPR000571">
    <property type="entry name" value="Znf_CCCH"/>
</dbReference>
<evidence type="ECO:0000256" key="1">
    <source>
        <dbReference type="PROSITE-ProRule" id="PRU00723"/>
    </source>
</evidence>
<dbReference type="AlphaFoldDB" id="A0A9W4U9M1"/>
<dbReference type="Pfam" id="PF25540">
    <property type="entry name" value="DUF7923"/>
    <property type="match status" value="1"/>
</dbReference>
<evidence type="ECO:0000313" key="6">
    <source>
        <dbReference type="Proteomes" id="UP001152607"/>
    </source>
</evidence>
<evidence type="ECO:0000259" key="4">
    <source>
        <dbReference type="PROSITE" id="PS50103"/>
    </source>
</evidence>
<name>A0A9W4U9M1_9PLEO</name>
<dbReference type="Proteomes" id="UP001152607">
    <property type="component" value="Unassembled WGS sequence"/>
</dbReference>
<dbReference type="PANTHER" id="PTHR37543:SF1">
    <property type="entry name" value="CCCH ZINC FINGER DNA BINDING PROTEIN (AFU_ORTHOLOGUE AFUA_5G12760)"/>
    <property type="match status" value="1"/>
</dbReference>
<dbReference type="Pfam" id="PF25543">
    <property type="entry name" value="zf-CCCH_tandem"/>
    <property type="match status" value="1"/>
</dbReference>
<dbReference type="PANTHER" id="PTHR37543">
    <property type="entry name" value="CCCH ZINC FINGER DNA BINDING PROTEIN (AFU_ORTHOLOGUE AFUA_5G12760)"/>
    <property type="match status" value="1"/>
</dbReference>
<comment type="caution">
    <text evidence="5">The sequence shown here is derived from an EMBL/GenBank/DDBJ whole genome shotgun (WGS) entry which is preliminary data.</text>
</comment>
<dbReference type="OrthoDB" id="2270193at2759"/>
<organism evidence="5 6">
    <name type="scientific">Periconia digitata</name>
    <dbReference type="NCBI Taxonomy" id="1303443"/>
    <lineage>
        <taxon>Eukaryota</taxon>
        <taxon>Fungi</taxon>
        <taxon>Dikarya</taxon>
        <taxon>Ascomycota</taxon>
        <taxon>Pezizomycotina</taxon>
        <taxon>Dothideomycetes</taxon>
        <taxon>Pleosporomycetidae</taxon>
        <taxon>Pleosporales</taxon>
        <taxon>Massarineae</taxon>
        <taxon>Periconiaceae</taxon>
        <taxon>Periconia</taxon>
    </lineage>
</organism>
<dbReference type="EMBL" id="CAOQHR010000002">
    <property type="protein sequence ID" value="CAI6328037.1"/>
    <property type="molecule type" value="Genomic_DNA"/>
</dbReference>
<proteinExistence type="predicted"/>
<gene>
    <name evidence="5" type="ORF">PDIGIT_LOCUS3942</name>
</gene>
<feature type="compositionally biased region" description="Polar residues" evidence="3">
    <location>
        <begin position="305"/>
        <end position="318"/>
    </location>
</feature>